<dbReference type="FunFam" id="1.25.40.10:FF:000073">
    <property type="entry name" value="Pentatricopeptide repeat-containing protein chloroplastic"/>
    <property type="match status" value="2"/>
</dbReference>
<dbReference type="EMBL" id="LEKV01001025">
    <property type="protein sequence ID" value="KVI10255.1"/>
    <property type="molecule type" value="Genomic_DNA"/>
</dbReference>
<feature type="repeat" description="PPR" evidence="4">
    <location>
        <begin position="516"/>
        <end position="550"/>
    </location>
</feature>
<feature type="repeat" description="PPR" evidence="4">
    <location>
        <begin position="282"/>
        <end position="316"/>
    </location>
</feature>
<dbReference type="GO" id="GO:0008270">
    <property type="term" value="F:zinc ion binding"/>
    <property type="evidence" value="ECO:0007669"/>
    <property type="project" value="InterPro"/>
</dbReference>
<dbReference type="FunFam" id="1.25.40.10:FF:000366">
    <property type="entry name" value="Pentatricopeptide (PPR) repeat-containing protein"/>
    <property type="match status" value="1"/>
</dbReference>
<dbReference type="InterPro" id="IPR046960">
    <property type="entry name" value="PPR_At4g14850-like_plant"/>
</dbReference>
<feature type="repeat" description="PPR" evidence="4">
    <location>
        <begin position="120"/>
        <end position="154"/>
    </location>
</feature>
<accession>A0A103YJL8</accession>
<feature type="repeat" description="PPR" evidence="4">
    <location>
        <begin position="89"/>
        <end position="119"/>
    </location>
</feature>
<evidence type="ECO:0000313" key="6">
    <source>
        <dbReference type="EMBL" id="KVI10255.1"/>
    </source>
</evidence>
<dbReference type="GO" id="GO:0003723">
    <property type="term" value="F:RNA binding"/>
    <property type="evidence" value="ECO:0007669"/>
    <property type="project" value="InterPro"/>
</dbReference>
<dbReference type="Proteomes" id="UP000243975">
    <property type="component" value="Unassembled WGS sequence"/>
</dbReference>
<sequence length="1327" mass="147771">MLFVGMHRVGVKTSQFIYGSSLRVCTSLKSLGRGIQTQGCRSQSNLFEWGGNINPVVSSFLQKGFSEITNETVGKSLHAFCIKNFCRLSMFHTNTLINMYSKYGKLEAAWYVFDEMPQRNEATWNTMISAFVRFSLYPDAFLLFAQMRAQGFETSGFVIAKDELLGLQVLGHVIKCGFEYNLSVANSLISMFGNSGRVQEACYIFNQMSVRDTISWNAMISAYAHNHSYEYSFRCFNLMRHAREDLDAITLSALLSACGSMDNLFWGAAVHGLVHKLGLDSNLCLCNTLLGMYSEAGRSKEMVQLFEEMPNKDLISWNSLIAGHVQEGDYLNALMVFVRMLQRQKSVNHVTFASALTACSDPELLGKAETLHALVFTSGLHDNLIVGNALVTMYGKHKMMRKAEEIFKRMSQKDLVTWNTLIGGYAGCEEPNLAIKAFNFMRKRDEPRNYITLVHMLSSCVAPNYLLSHGMGLHSHVIITGFDSEDYVKNSLITMYGKCNDLESSMQIFDGFVNKAYVSWNAMIAAYAHHGHGEEALKRFSEMNKTGNHLDHFSFSAALSAAAYLSSLEEGQQLHGLTVKFGFDSNQYVMTAMLDMYGKCGEINDMVKMLPEPKTRPRVLWNILISALARQGSFQEAKESFHEMVKMGSKPDHVTFVSLLSACSHGGLVDEGLAYYSSMTTKFGVPVGIEHCVCIIDLLGRSGRLSEAESFIKKMPIPPNDFVWRSLLAACRIHGNSQLGKQAAEHLLESNPSDDSAYVLYSNVCASSGKWEAVRNLREEMQFTNVKKKPACSWIKMKRKVSSFAIGDKSHPQNGKIYTKLDEIKKMIKEAGYVPDTSFALQDIDEEQKEDHLWKHSERLALAYGLINSPEGSILQIFKNLRVCGDCHSVFKFISSIARRKIILRDPFRPTTFTSKIQSYFDLGRLHDAVNLTLSHPVQFHHPPYVKLLQLCIDKKAYNQGHLVHEHLYANGFHSNLHINTKLVILYSKAGDMKSARDVFDEMRERSVVSWTALLSGYAQNGSGKEALMVFRGMRQAGVKANQFTYASALSACKSLMSLGYGVQIQGCVHKGRFLDDLFVQCALVELHSKCGKMEDAYCIFNLMSGMTPDNFTLASVLMACSCGKDLSNVRQLHGFVLKLGFESYYSLNGSLINAYTKSGSIISADKINKNMMVKDTICCTALIMGYAHEARGGEIEEAYHLIHDMHMKPNASVWGAILGACSVYGNVAVGKVAARHLFDMDPGNSVNYVVLASIYAAAGLWDSASDTRKLMKAMSMVLPGVVGFSLSGRLCNIITTTNLVLTVMQTLREHGGVGTFGEFFSDVSTT</sequence>
<evidence type="ECO:0000256" key="3">
    <source>
        <dbReference type="ARBA" id="ARBA00023004"/>
    </source>
</evidence>
<dbReference type="Gramene" id="KVI10255">
    <property type="protein sequence ID" value="KVI10255"/>
    <property type="gene ID" value="Ccrd_011362"/>
</dbReference>
<dbReference type="NCBIfam" id="TIGR00756">
    <property type="entry name" value="PPR"/>
    <property type="match status" value="11"/>
</dbReference>
<dbReference type="SUPFAM" id="SSF53732">
    <property type="entry name" value="Aconitase iron-sulfur domain"/>
    <property type="match status" value="1"/>
</dbReference>
<evidence type="ECO:0000256" key="2">
    <source>
        <dbReference type="ARBA" id="ARBA00022737"/>
    </source>
</evidence>
<evidence type="ECO:0000256" key="4">
    <source>
        <dbReference type="PROSITE-ProRule" id="PRU00708"/>
    </source>
</evidence>
<dbReference type="InterPro" id="IPR002885">
    <property type="entry name" value="PPR_rpt"/>
</dbReference>
<feature type="repeat" description="PPR" evidence="4">
    <location>
        <begin position="414"/>
        <end position="448"/>
    </location>
</feature>
<keyword evidence="7" id="KW-1185">Reference proteome</keyword>
<name>A0A103YJL8_CYNCS</name>
<dbReference type="Pfam" id="PF14432">
    <property type="entry name" value="DYW_deaminase"/>
    <property type="match status" value="1"/>
</dbReference>
<dbReference type="Pfam" id="PF01535">
    <property type="entry name" value="PPR"/>
    <property type="match status" value="10"/>
</dbReference>
<feature type="repeat" description="PPR" evidence="4">
    <location>
        <begin position="617"/>
        <end position="651"/>
    </location>
</feature>
<dbReference type="InterPro" id="IPR015931">
    <property type="entry name" value="Acnase/IPM_dHydase_lsu_aba_1/3"/>
</dbReference>
<feature type="repeat" description="PPR" evidence="4">
    <location>
        <begin position="1007"/>
        <end position="1041"/>
    </location>
</feature>
<reference evidence="6 7" key="1">
    <citation type="journal article" date="2016" name="Sci. Rep.">
        <title>The genome sequence of the outbreeding globe artichoke constructed de novo incorporating a phase-aware low-pass sequencing strategy of F1 progeny.</title>
        <authorList>
            <person name="Scaglione D."/>
            <person name="Reyes-Chin-Wo S."/>
            <person name="Acquadro A."/>
            <person name="Froenicke L."/>
            <person name="Portis E."/>
            <person name="Beitel C."/>
            <person name="Tirone M."/>
            <person name="Mauro R."/>
            <person name="Lo Monaco A."/>
            <person name="Mauromicale G."/>
            <person name="Faccioli P."/>
            <person name="Cattivelli L."/>
            <person name="Rieseberg L."/>
            <person name="Michelmore R."/>
            <person name="Lanteri S."/>
        </authorList>
    </citation>
    <scope>NUCLEOTIDE SEQUENCE [LARGE SCALE GENOMIC DNA]</scope>
    <source>
        <strain evidence="6">2C</strain>
    </source>
</reference>
<dbReference type="PANTHER" id="PTHR47926">
    <property type="entry name" value="PENTATRICOPEPTIDE REPEAT-CONTAINING PROTEIN"/>
    <property type="match status" value="1"/>
</dbReference>
<comment type="caution">
    <text evidence="6">The sequence shown here is derived from an EMBL/GenBank/DDBJ whole genome shotgun (WGS) entry which is preliminary data.</text>
</comment>
<dbReference type="InterPro" id="IPR011990">
    <property type="entry name" value="TPR-like_helical_dom_sf"/>
</dbReference>
<dbReference type="FunFam" id="1.25.40.10:FF:000381">
    <property type="entry name" value="Pentatricopeptide repeat-containing protein"/>
    <property type="match status" value="1"/>
</dbReference>
<dbReference type="GO" id="GO:0009451">
    <property type="term" value="P:RNA modification"/>
    <property type="evidence" value="ECO:0007669"/>
    <property type="project" value="InterPro"/>
</dbReference>
<proteinExistence type="inferred from homology"/>
<evidence type="ECO:0000256" key="1">
    <source>
        <dbReference type="ARBA" id="ARBA00006643"/>
    </source>
</evidence>
<evidence type="ECO:0000259" key="5">
    <source>
        <dbReference type="Pfam" id="PF14432"/>
    </source>
</evidence>
<dbReference type="STRING" id="59895.A0A103YJL8"/>
<protein>
    <submittedName>
        <fullName evidence="6">Aconitase/3-isopropylmalate dehydratase large subunit, alpha/beta/alpha</fullName>
    </submittedName>
</protein>
<dbReference type="Gene3D" id="3.30.499.10">
    <property type="entry name" value="Aconitase, domain 3"/>
    <property type="match status" value="1"/>
</dbReference>
<organism evidence="6 7">
    <name type="scientific">Cynara cardunculus var. scolymus</name>
    <name type="common">Globe artichoke</name>
    <name type="synonym">Cynara scolymus</name>
    <dbReference type="NCBI Taxonomy" id="59895"/>
    <lineage>
        <taxon>Eukaryota</taxon>
        <taxon>Viridiplantae</taxon>
        <taxon>Streptophyta</taxon>
        <taxon>Embryophyta</taxon>
        <taxon>Tracheophyta</taxon>
        <taxon>Spermatophyta</taxon>
        <taxon>Magnoliopsida</taxon>
        <taxon>eudicotyledons</taxon>
        <taxon>Gunneridae</taxon>
        <taxon>Pentapetalae</taxon>
        <taxon>asterids</taxon>
        <taxon>campanulids</taxon>
        <taxon>Asterales</taxon>
        <taxon>Asteraceae</taxon>
        <taxon>Carduoideae</taxon>
        <taxon>Cardueae</taxon>
        <taxon>Carduinae</taxon>
        <taxon>Cynara</taxon>
    </lineage>
</organism>
<dbReference type="InterPro" id="IPR032867">
    <property type="entry name" value="DYW_dom"/>
</dbReference>
<keyword evidence="2" id="KW-0677">Repeat</keyword>
<gene>
    <name evidence="6" type="ORF">Ccrd_011362</name>
</gene>
<dbReference type="Pfam" id="PF13041">
    <property type="entry name" value="PPR_2"/>
    <property type="match status" value="3"/>
</dbReference>
<feature type="domain" description="DYW" evidence="5">
    <location>
        <begin position="832"/>
        <end position="915"/>
    </location>
</feature>
<dbReference type="FunFam" id="1.25.40.10:FF:000031">
    <property type="entry name" value="Pentatricopeptide repeat-containing protein mitochondrial"/>
    <property type="match status" value="1"/>
</dbReference>
<dbReference type="FunFam" id="1.25.40.10:FF:000351">
    <property type="entry name" value="Pentatricopeptide repeat-containing protein"/>
    <property type="match status" value="1"/>
</dbReference>
<dbReference type="InterPro" id="IPR036008">
    <property type="entry name" value="Aconitase_4Fe-4S_dom"/>
</dbReference>
<keyword evidence="3" id="KW-0408">Iron</keyword>
<dbReference type="PANTHER" id="PTHR47926:SF506">
    <property type="entry name" value="TETRATRICOPEPTIDE REPEAT-LIKE SUPERFAMILY PROTEIN ISOFORM 1"/>
    <property type="match status" value="1"/>
</dbReference>
<dbReference type="Gene3D" id="1.25.40.10">
    <property type="entry name" value="Tetratricopeptide repeat domain"/>
    <property type="match status" value="9"/>
</dbReference>
<evidence type="ECO:0000313" key="7">
    <source>
        <dbReference type="Proteomes" id="UP000243975"/>
    </source>
</evidence>
<comment type="similarity">
    <text evidence="1">Belongs to the PPR family. PCMP-H subfamily.</text>
</comment>
<dbReference type="InterPro" id="IPR046848">
    <property type="entry name" value="E_motif"/>
</dbReference>
<dbReference type="Pfam" id="PF20431">
    <property type="entry name" value="E_motif"/>
    <property type="match status" value="2"/>
</dbReference>
<dbReference type="PROSITE" id="PS51375">
    <property type="entry name" value="PPR"/>
    <property type="match status" value="7"/>
</dbReference>